<sequence>MFRRTAAFLLLIWLFGFLWFAVTLPGPLDDAVRTDAVIVLTGSKGRIERALAVLDAGRAPRLLISGVDREVKPGELAAEFRISDRLMQCCITLGYEAYDTRSNAVEAAEWLARRKGRSVRLVTADWHMRRAAYELARELPEHVTIREDGVPSRPSLSTLFLEYHKYIGRMALDLWNRPPWKAT</sequence>
<protein>
    <recommendedName>
        <fullName evidence="1">DUF218 domain-containing protein</fullName>
    </recommendedName>
</protein>
<gene>
    <name evidence="2" type="ORF">L284_07945</name>
</gene>
<dbReference type="Pfam" id="PF02698">
    <property type="entry name" value="DUF218"/>
    <property type="match status" value="1"/>
</dbReference>
<organism evidence="2 3">
    <name type="scientific">Novosphingobium lindaniclasticum LE124</name>
    <dbReference type="NCBI Taxonomy" id="1096930"/>
    <lineage>
        <taxon>Bacteria</taxon>
        <taxon>Pseudomonadati</taxon>
        <taxon>Pseudomonadota</taxon>
        <taxon>Alphaproteobacteria</taxon>
        <taxon>Sphingomonadales</taxon>
        <taxon>Sphingomonadaceae</taxon>
        <taxon>Novosphingobium</taxon>
    </lineage>
</organism>
<dbReference type="CDD" id="cd06259">
    <property type="entry name" value="YdcF-like"/>
    <property type="match status" value="1"/>
</dbReference>
<dbReference type="GO" id="GO:0000270">
    <property type="term" value="P:peptidoglycan metabolic process"/>
    <property type="evidence" value="ECO:0007669"/>
    <property type="project" value="TreeGrafter"/>
</dbReference>
<dbReference type="EMBL" id="ATHL01000055">
    <property type="protein sequence ID" value="EQB17485.1"/>
    <property type="molecule type" value="Genomic_DNA"/>
</dbReference>
<dbReference type="InterPro" id="IPR003848">
    <property type="entry name" value="DUF218"/>
</dbReference>
<dbReference type="PATRIC" id="fig|1096930.3.peg.1566"/>
<reference evidence="2 3" key="1">
    <citation type="journal article" date="2013" name="Genome Announc.">
        <title>Genome Sequence of Novosphingobium lindaniclasticum LE124T, Isolated from a Hexachlorocyclohexane Dumpsite.</title>
        <authorList>
            <person name="Saxena A."/>
            <person name="Nayyar N."/>
            <person name="Sangwan N."/>
            <person name="Kumari R."/>
            <person name="Khurana J.P."/>
            <person name="Lal R."/>
        </authorList>
    </citation>
    <scope>NUCLEOTIDE SEQUENCE [LARGE SCALE GENOMIC DNA]</scope>
    <source>
        <strain evidence="2 3">LE124</strain>
    </source>
</reference>
<accession>T0J018</accession>
<evidence type="ECO:0000259" key="1">
    <source>
        <dbReference type="Pfam" id="PF02698"/>
    </source>
</evidence>
<dbReference type="InterPro" id="IPR051599">
    <property type="entry name" value="Cell_Envelope_Assoc"/>
</dbReference>
<feature type="domain" description="DUF218" evidence="1">
    <location>
        <begin position="35"/>
        <end position="138"/>
    </location>
</feature>
<dbReference type="PANTHER" id="PTHR30336">
    <property type="entry name" value="INNER MEMBRANE PROTEIN, PROBABLE PERMEASE"/>
    <property type="match status" value="1"/>
</dbReference>
<dbReference type="OrthoDB" id="9812311at2"/>
<dbReference type="RefSeq" id="WP_021233493.1">
    <property type="nucleotide sequence ID" value="NZ_ATHL01000055.1"/>
</dbReference>
<dbReference type="AlphaFoldDB" id="T0J018"/>
<comment type="caution">
    <text evidence="2">The sequence shown here is derived from an EMBL/GenBank/DDBJ whole genome shotgun (WGS) entry which is preliminary data.</text>
</comment>
<dbReference type="PANTHER" id="PTHR30336:SF4">
    <property type="entry name" value="ENVELOPE BIOGENESIS FACTOR ELYC"/>
    <property type="match status" value="1"/>
</dbReference>
<proteinExistence type="predicted"/>
<dbReference type="Proteomes" id="UP000015527">
    <property type="component" value="Unassembled WGS sequence"/>
</dbReference>
<dbReference type="GO" id="GO:0043164">
    <property type="term" value="P:Gram-negative-bacterium-type cell wall biogenesis"/>
    <property type="evidence" value="ECO:0007669"/>
    <property type="project" value="TreeGrafter"/>
</dbReference>
<evidence type="ECO:0000313" key="2">
    <source>
        <dbReference type="EMBL" id="EQB17485.1"/>
    </source>
</evidence>
<dbReference type="eggNOG" id="COG1434">
    <property type="taxonomic scope" value="Bacteria"/>
</dbReference>
<evidence type="ECO:0000313" key="3">
    <source>
        <dbReference type="Proteomes" id="UP000015527"/>
    </source>
</evidence>
<name>T0J018_9SPHN</name>
<keyword evidence="3" id="KW-1185">Reference proteome</keyword>
<dbReference type="GO" id="GO:0005886">
    <property type="term" value="C:plasma membrane"/>
    <property type="evidence" value="ECO:0007669"/>
    <property type="project" value="TreeGrafter"/>
</dbReference>